<dbReference type="PANTHER" id="PTHR10732:SF0">
    <property type="entry name" value="40S RIBOSOMAL PROTEIN S17"/>
    <property type="match status" value="1"/>
</dbReference>
<dbReference type="Pfam" id="PF00833">
    <property type="entry name" value="Ribosomal_S17e"/>
    <property type="match status" value="1"/>
</dbReference>
<accession>A0A150IH02</accession>
<keyword evidence="3 4" id="KW-0687">Ribonucleoprotein</keyword>
<evidence type="ECO:0000313" key="5">
    <source>
        <dbReference type="EMBL" id="KYC44276.1"/>
    </source>
</evidence>
<protein>
    <recommendedName>
        <fullName evidence="4">Small ribosomal subunit protein eS17</fullName>
    </recommendedName>
</protein>
<dbReference type="GO" id="GO:1990904">
    <property type="term" value="C:ribonucleoprotein complex"/>
    <property type="evidence" value="ECO:0007669"/>
    <property type="project" value="UniProtKB-KW"/>
</dbReference>
<evidence type="ECO:0000256" key="4">
    <source>
        <dbReference type="HAMAP-Rule" id="MF_00511"/>
    </source>
</evidence>
<comment type="caution">
    <text evidence="5">The sequence shown here is derived from an EMBL/GenBank/DDBJ whole genome shotgun (WGS) entry which is preliminary data.</text>
</comment>
<dbReference type="Gene3D" id="1.10.60.20">
    <property type="entry name" value="Ribosomal protein S17e-like"/>
    <property type="match status" value="1"/>
</dbReference>
<reference evidence="5 6" key="1">
    <citation type="journal article" date="2016" name="ISME J.">
        <title>Chasing the elusive Euryarchaeota class WSA2: genomes reveal a uniquely fastidious methyl-reducing methanogen.</title>
        <authorList>
            <person name="Nobu M.K."/>
            <person name="Narihiro T."/>
            <person name="Kuroda K."/>
            <person name="Mei R."/>
            <person name="Liu W.T."/>
        </authorList>
    </citation>
    <scope>NUCLEOTIDE SEQUENCE [LARGE SCALE GENOMIC DNA]</scope>
    <source>
        <strain evidence="5">U1lsi0528_Bin089</strain>
    </source>
</reference>
<dbReference type="GO" id="GO:0003735">
    <property type="term" value="F:structural constituent of ribosome"/>
    <property type="evidence" value="ECO:0007669"/>
    <property type="project" value="InterPro"/>
</dbReference>
<dbReference type="GO" id="GO:0006412">
    <property type="term" value="P:translation"/>
    <property type="evidence" value="ECO:0007669"/>
    <property type="project" value="UniProtKB-UniRule"/>
</dbReference>
<comment type="similarity">
    <text evidence="1 4">Belongs to the eukaryotic ribosomal protein eS17 family.</text>
</comment>
<keyword evidence="2 4" id="KW-0689">Ribosomal protein</keyword>
<dbReference type="InterPro" id="IPR036401">
    <property type="entry name" value="Ribosomal_eS17_sf"/>
</dbReference>
<organism evidence="5 6">
    <name type="scientific">Candidatus Methanofastidiosum methylothiophilum</name>
    <dbReference type="NCBI Taxonomy" id="1705564"/>
    <lineage>
        <taxon>Archaea</taxon>
        <taxon>Methanobacteriati</taxon>
        <taxon>Methanobacteriota</taxon>
        <taxon>Stenosarchaea group</taxon>
        <taxon>Candidatus Methanofastidiosia</taxon>
        <taxon>Candidatus Methanofastidiosales</taxon>
        <taxon>Candidatus Methanofastidiosaceae</taxon>
        <taxon>Candidatus Methanofastidiosum</taxon>
    </lineage>
</organism>
<dbReference type="SUPFAM" id="SSF116820">
    <property type="entry name" value="Rps17e-like"/>
    <property type="match status" value="1"/>
</dbReference>
<evidence type="ECO:0000313" key="6">
    <source>
        <dbReference type="Proteomes" id="UP000075578"/>
    </source>
</evidence>
<evidence type="ECO:0000256" key="2">
    <source>
        <dbReference type="ARBA" id="ARBA00022980"/>
    </source>
</evidence>
<evidence type="ECO:0000256" key="3">
    <source>
        <dbReference type="ARBA" id="ARBA00023274"/>
    </source>
</evidence>
<dbReference type="NCBIfam" id="NF002242">
    <property type="entry name" value="PRK01151.1"/>
    <property type="match status" value="1"/>
</dbReference>
<evidence type="ECO:0000256" key="1">
    <source>
        <dbReference type="ARBA" id="ARBA00010444"/>
    </source>
</evidence>
<dbReference type="Proteomes" id="UP000075578">
    <property type="component" value="Unassembled WGS sequence"/>
</dbReference>
<dbReference type="GO" id="GO:0005840">
    <property type="term" value="C:ribosome"/>
    <property type="evidence" value="ECO:0007669"/>
    <property type="project" value="UniProtKB-KW"/>
</dbReference>
<dbReference type="AlphaFoldDB" id="A0A150IH02"/>
<name>A0A150IH02_9EURY</name>
<dbReference type="EMBL" id="LNGD01000312">
    <property type="protein sequence ID" value="KYC44276.1"/>
    <property type="molecule type" value="Genomic_DNA"/>
</dbReference>
<sequence length="74" mass="8673">MPFDLNGGVMLGRIRPSFIKRISRQLVEKHRGELTKDFQENKLIIKDLIDVPTHKLLNRIAGYTTRLMTHKEIM</sequence>
<dbReference type="PANTHER" id="PTHR10732">
    <property type="entry name" value="40S RIBOSOMAL PROTEIN S17"/>
    <property type="match status" value="1"/>
</dbReference>
<proteinExistence type="inferred from homology"/>
<dbReference type="InterPro" id="IPR001210">
    <property type="entry name" value="Ribosomal_eS17"/>
</dbReference>
<dbReference type="HAMAP" id="MF_00511">
    <property type="entry name" value="Ribosomal_eS17"/>
    <property type="match status" value="1"/>
</dbReference>
<gene>
    <name evidence="4" type="primary">rps17e</name>
    <name evidence="5" type="ORF">AMQ74_01998</name>
</gene>